<keyword evidence="9" id="KW-0547">Nucleotide-binding</keyword>
<evidence type="ECO:0000256" key="14">
    <source>
        <dbReference type="ARBA" id="ARBA00049117"/>
    </source>
</evidence>
<evidence type="ECO:0000256" key="13">
    <source>
        <dbReference type="ARBA" id="ARBA00023242"/>
    </source>
</evidence>
<evidence type="ECO:0000256" key="9">
    <source>
        <dbReference type="ARBA" id="ARBA00022741"/>
    </source>
</evidence>
<reference evidence="20" key="1">
    <citation type="submission" date="2020-11" db="EMBL/GenBank/DDBJ databases">
        <authorList>
            <person name="Tran Van P."/>
        </authorList>
    </citation>
    <scope>NUCLEOTIDE SEQUENCE</scope>
</reference>
<keyword evidence="6" id="KW-0488">Methylation</keyword>
<dbReference type="CDD" id="cd04094">
    <property type="entry name" value="eSelB_III"/>
    <property type="match status" value="1"/>
</dbReference>
<dbReference type="SUPFAM" id="SSF50447">
    <property type="entry name" value="Translation proteins"/>
    <property type="match status" value="1"/>
</dbReference>
<evidence type="ECO:0000256" key="4">
    <source>
        <dbReference type="ARBA" id="ARBA00004496"/>
    </source>
</evidence>
<evidence type="ECO:0000256" key="3">
    <source>
        <dbReference type="ARBA" id="ARBA00004123"/>
    </source>
</evidence>
<evidence type="ECO:0000259" key="19">
    <source>
        <dbReference type="PROSITE" id="PS51722"/>
    </source>
</evidence>
<dbReference type="GO" id="GO:0003924">
    <property type="term" value="F:GTPase activity"/>
    <property type="evidence" value="ECO:0007669"/>
    <property type="project" value="InterPro"/>
</dbReference>
<evidence type="ECO:0000256" key="12">
    <source>
        <dbReference type="ARBA" id="ARBA00023134"/>
    </source>
</evidence>
<evidence type="ECO:0000256" key="11">
    <source>
        <dbReference type="ARBA" id="ARBA00022917"/>
    </source>
</evidence>
<evidence type="ECO:0000313" key="20">
    <source>
        <dbReference type="EMBL" id="CAD7231285.1"/>
    </source>
</evidence>
<evidence type="ECO:0000256" key="5">
    <source>
        <dbReference type="ARBA" id="ARBA00015953"/>
    </source>
</evidence>
<dbReference type="OrthoDB" id="2067at2759"/>
<dbReference type="Gene3D" id="3.40.50.300">
    <property type="entry name" value="P-loop containing nucleotide triphosphate hydrolases"/>
    <property type="match status" value="1"/>
</dbReference>
<feature type="region of interest" description="Disordered" evidence="18">
    <location>
        <begin position="552"/>
        <end position="572"/>
    </location>
</feature>
<dbReference type="PRINTS" id="PR00315">
    <property type="entry name" value="ELONGATNFCT"/>
</dbReference>
<keyword evidence="8" id="KW-0597">Phosphoprotein</keyword>
<dbReference type="PANTHER" id="PTHR43721:SF11">
    <property type="entry name" value="SELENOCYSTEINE-SPECIFIC ELONGATION FACTOR"/>
    <property type="match status" value="1"/>
</dbReference>
<evidence type="ECO:0000256" key="2">
    <source>
        <dbReference type="ARBA" id="ARBA00001946"/>
    </source>
</evidence>
<dbReference type="GO" id="GO:0005634">
    <property type="term" value="C:nucleus"/>
    <property type="evidence" value="ECO:0007669"/>
    <property type="project" value="UniProtKB-SubCell"/>
</dbReference>
<feature type="compositionally biased region" description="Basic residues" evidence="18">
    <location>
        <begin position="561"/>
        <end position="572"/>
    </location>
</feature>
<evidence type="ECO:0000256" key="6">
    <source>
        <dbReference type="ARBA" id="ARBA00022481"/>
    </source>
</evidence>
<dbReference type="InterPro" id="IPR005225">
    <property type="entry name" value="Small_GTP-bd"/>
</dbReference>
<comment type="catalytic activity">
    <reaction evidence="14">
        <text>GTP + H2O = GDP + phosphate + H(+)</text>
        <dbReference type="Rhea" id="RHEA:19669"/>
        <dbReference type="ChEBI" id="CHEBI:15377"/>
        <dbReference type="ChEBI" id="CHEBI:15378"/>
        <dbReference type="ChEBI" id="CHEBI:37565"/>
        <dbReference type="ChEBI" id="CHEBI:43474"/>
        <dbReference type="ChEBI" id="CHEBI:58189"/>
    </reaction>
    <physiologicalReaction direction="left-to-right" evidence="14">
        <dbReference type="Rhea" id="RHEA:19670"/>
    </physiologicalReaction>
</comment>
<dbReference type="SUPFAM" id="SSF52540">
    <property type="entry name" value="P-loop containing nucleoside triphosphate hydrolases"/>
    <property type="match status" value="1"/>
</dbReference>
<keyword evidence="7" id="KW-0963">Cytoplasm</keyword>
<dbReference type="InterPro" id="IPR000795">
    <property type="entry name" value="T_Tr_GTP-bd_dom"/>
</dbReference>
<dbReference type="FunFam" id="3.40.50.300:FF:000900">
    <property type="entry name" value="Eukaryotic elongation factor, selenocysteine-tRNA-specific"/>
    <property type="match status" value="1"/>
</dbReference>
<dbReference type="GO" id="GO:0005737">
    <property type="term" value="C:cytoplasm"/>
    <property type="evidence" value="ECO:0007669"/>
    <property type="project" value="UniProtKB-SubCell"/>
</dbReference>
<evidence type="ECO:0000256" key="17">
    <source>
        <dbReference type="ARBA" id="ARBA00082387"/>
    </source>
</evidence>
<dbReference type="AlphaFoldDB" id="A0A7R8WIR9"/>
<sequence length="592" mass="64707">MDSNTNVPCNINVGVLGHVDSGKTALCQALSSVASTACFDKNPQSQERGITLDLGFSSFLIDTPLEKFPELKHLPPQTQITLVDCPGHASLIRTIIGGAQIIDVMLLVVDASKGIQTQTAECLVIGELTCSKMIVVLNKIDLISDSAMTKMKKRLALTLESTRFKGAPIIPVSARPGGGGSSDGSSADKSSLTRGQGLEELVRELREALPPPVRKVEGDFLFAVDHCFAIRGQGTVLTGTVLQGAVVVNQTVEIPALRITRKVKSMQVFRKSVSSVKVGDRVGICLTQVDSSAFERGLVCAPPGSVPLYFTVIARVEKIRFFKHPVVSSKQGRFHISLGHETLMGKLTLFGSAGKKSEEFDMAKEYPFLQELPDGKSCFALIEFDQGVYIPEKSLLIGSRMDADIHSSSCRLAFQGHVVHGFKDKQYVSTELPQLKIFKVKTKEGVVDRAPSKNEVILRNLFTKESKFEPFLGLKIKLDTGEVGVLEGSFGASGKCKVRMIDELTEETFSRVSSSKKEKKSQPITAFEEDVKKYRADLANWEAKMLKEGKADLVRASSRPKPPRKLRDRKVVKKAVKKKIVKKTTTKKVVAS</sequence>
<feature type="region of interest" description="Disordered" evidence="18">
    <location>
        <begin position="171"/>
        <end position="193"/>
    </location>
</feature>
<evidence type="ECO:0000256" key="15">
    <source>
        <dbReference type="ARBA" id="ARBA00054716"/>
    </source>
</evidence>
<gene>
    <name evidence="20" type="ORF">CTOB1V02_LOCUS9134</name>
</gene>
<dbReference type="Pfam" id="PF21208">
    <property type="entry name" value="euk_SelB_III"/>
    <property type="match status" value="1"/>
</dbReference>
<name>A0A7R8WIR9_9CRUS</name>
<dbReference type="Pfam" id="PF21131">
    <property type="entry name" value="eEFSec_4th"/>
    <property type="match status" value="1"/>
</dbReference>
<keyword evidence="13" id="KW-0539">Nucleus</keyword>
<dbReference type="InterPro" id="IPR049394">
    <property type="entry name" value="eEFSec_C"/>
</dbReference>
<evidence type="ECO:0000256" key="1">
    <source>
        <dbReference type="ARBA" id="ARBA00001936"/>
    </source>
</evidence>
<dbReference type="CDD" id="cd01889">
    <property type="entry name" value="SelB_euk"/>
    <property type="match status" value="1"/>
</dbReference>
<dbReference type="Gene3D" id="2.40.30.10">
    <property type="entry name" value="Translation factors"/>
    <property type="match status" value="2"/>
</dbReference>
<dbReference type="PANTHER" id="PTHR43721">
    <property type="entry name" value="ELONGATION FACTOR TU-RELATED"/>
    <property type="match status" value="1"/>
</dbReference>
<evidence type="ECO:0000256" key="10">
    <source>
        <dbReference type="ARBA" id="ARBA00022801"/>
    </source>
</evidence>
<evidence type="ECO:0000256" key="18">
    <source>
        <dbReference type="SAM" id="MobiDB-lite"/>
    </source>
</evidence>
<proteinExistence type="predicted"/>
<comment type="function">
    <text evidence="15">Translation factor required for the incorporation of the rare amino acid selenocysteine encoded by UGA codons. Replaces the eRF1-eRF3-GTP ternary complex for the insertion of selenocysteine directed by the UGA codon. Insertion of selenocysteine at UGA codons is mediated by SECISBP2 and EEFSEC: SECISBP2 (1) specifically binds the SECIS sequence once the 80S ribosome encounters an in-frame UGA codon and (2) contacts the RPS27A/eS31 of the 40S ribosome before ribosome stalling. (3) GTP-bound EEFSEC then delivers selenocysteinyl-tRNA(Sec) to the 80S ribosome and adopts a preaccommodated state conformation. (4) After GTP hydrolysis, EEFSEC dissociates from the assembly, selenocysteinyl-tRNA(Sec) accommodates, and peptide bond synthesis and selenoprotein elongation occur.</text>
</comment>
<evidence type="ECO:0000256" key="7">
    <source>
        <dbReference type="ARBA" id="ARBA00022490"/>
    </source>
</evidence>
<evidence type="ECO:0000256" key="16">
    <source>
        <dbReference type="ARBA" id="ARBA00076506"/>
    </source>
</evidence>
<dbReference type="FunFam" id="2.40.30.10:FF:000052">
    <property type="entry name" value="Selenocysteine-specific elongation factor EF-Sec"/>
    <property type="match status" value="1"/>
</dbReference>
<keyword evidence="10" id="KW-0378">Hydrolase</keyword>
<evidence type="ECO:0000256" key="8">
    <source>
        <dbReference type="ARBA" id="ARBA00022553"/>
    </source>
</evidence>
<dbReference type="PROSITE" id="PS51722">
    <property type="entry name" value="G_TR_2"/>
    <property type="match status" value="1"/>
</dbReference>
<dbReference type="GO" id="GO:0003746">
    <property type="term" value="F:translation elongation factor activity"/>
    <property type="evidence" value="ECO:0007669"/>
    <property type="project" value="TreeGrafter"/>
</dbReference>
<dbReference type="InterPro" id="IPR009000">
    <property type="entry name" value="Transl_B-barrel_sf"/>
</dbReference>
<comment type="subcellular location">
    <subcellularLocation>
        <location evidence="4">Cytoplasm</location>
    </subcellularLocation>
    <subcellularLocation>
        <location evidence="3">Nucleus</location>
    </subcellularLocation>
</comment>
<dbReference type="InterPro" id="IPR027417">
    <property type="entry name" value="P-loop_NTPase"/>
</dbReference>
<accession>A0A7R8WIR9</accession>
<dbReference type="Pfam" id="PF00009">
    <property type="entry name" value="GTP_EFTU"/>
    <property type="match status" value="1"/>
</dbReference>
<dbReference type="NCBIfam" id="TIGR00231">
    <property type="entry name" value="small_GTP"/>
    <property type="match status" value="1"/>
</dbReference>
<dbReference type="GO" id="GO:0001514">
    <property type="term" value="P:selenocysteine incorporation"/>
    <property type="evidence" value="ECO:0007669"/>
    <property type="project" value="UniProtKB-ARBA"/>
</dbReference>
<dbReference type="GO" id="GO:0005525">
    <property type="term" value="F:GTP binding"/>
    <property type="evidence" value="ECO:0007669"/>
    <property type="project" value="UniProtKB-KW"/>
</dbReference>
<dbReference type="CDD" id="cd03696">
    <property type="entry name" value="SelB_II"/>
    <property type="match status" value="1"/>
</dbReference>
<organism evidence="20">
    <name type="scientific">Cyprideis torosa</name>
    <dbReference type="NCBI Taxonomy" id="163714"/>
    <lineage>
        <taxon>Eukaryota</taxon>
        <taxon>Metazoa</taxon>
        <taxon>Ecdysozoa</taxon>
        <taxon>Arthropoda</taxon>
        <taxon>Crustacea</taxon>
        <taxon>Oligostraca</taxon>
        <taxon>Ostracoda</taxon>
        <taxon>Podocopa</taxon>
        <taxon>Podocopida</taxon>
        <taxon>Cytherocopina</taxon>
        <taxon>Cytheroidea</taxon>
        <taxon>Cytherideidae</taxon>
        <taxon>Cyprideis</taxon>
    </lineage>
</organism>
<dbReference type="InterPro" id="IPR049393">
    <property type="entry name" value="eEFSec_III"/>
</dbReference>
<protein>
    <recommendedName>
        <fullName evidence="5">Selenocysteine-specific elongation factor</fullName>
    </recommendedName>
    <alternativeName>
        <fullName evidence="17">Elongation factor sec</fullName>
    </alternativeName>
    <alternativeName>
        <fullName evidence="16">Eukaryotic elongation factor, selenocysteine-tRNA-specific</fullName>
    </alternativeName>
</protein>
<feature type="domain" description="Tr-type G" evidence="19">
    <location>
        <begin position="8"/>
        <end position="213"/>
    </location>
</feature>
<dbReference type="EMBL" id="OB663356">
    <property type="protein sequence ID" value="CAD7231285.1"/>
    <property type="molecule type" value="Genomic_DNA"/>
</dbReference>
<keyword evidence="12" id="KW-0342">GTP-binding</keyword>
<comment type="cofactor">
    <cofactor evidence="1">
        <name>Mn(2+)</name>
        <dbReference type="ChEBI" id="CHEBI:29035"/>
    </cofactor>
</comment>
<keyword evidence="11" id="KW-0648">Protein biosynthesis</keyword>
<dbReference type="InterPro" id="IPR050055">
    <property type="entry name" value="EF-Tu_GTPase"/>
</dbReference>
<comment type="cofactor">
    <cofactor evidence="2">
        <name>Mg(2+)</name>
        <dbReference type="ChEBI" id="CHEBI:18420"/>
    </cofactor>
</comment>